<reference evidence="9" key="1">
    <citation type="submission" date="2021-02" db="EMBL/GenBank/DDBJ databases">
        <authorList>
            <person name="Nowell W R."/>
        </authorList>
    </citation>
    <scope>NUCLEOTIDE SEQUENCE</scope>
</reference>
<evidence type="ECO:0000313" key="10">
    <source>
        <dbReference type="EMBL" id="CAF3716699.1"/>
    </source>
</evidence>
<feature type="domain" description="D-isomer specific 2-hydroxyacid dehydrogenase catalytic" evidence="7">
    <location>
        <begin position="19"/>
        <end position="315"/>
    </location>
</feature>
<feature type="domain" description="D-isomer specific 2-hydroxyacid dehydrogenase NAD-binding" evidence="8">
    <location>
        <begin position="109"/>
        <end position="284"/>
    </location>
</feature>
<sequence>MKERIVIINPVYKDLSLEHEILAPSNYELVVANVHSPNELVSMMSDAVALMTVDVPINGELVSQLSHCRVVSRMGVGFDCIDVKGCRQHNVEVCYVPDYGTEDVANHAIALLFSAHRRLLTYHRSITNGIWDYKVGGQLHNLNELKLGVIGLGRIGSNFAKKMKIFVKDIYGYDPFISNEKIREQNIHPSSTDEIFSECDIISLHIPLTEKNYHFISSATIAKMKRQPIFINVSRGGLVDTTALIVGLKTGQISYACLDVLEDESNINQELIKLENVLLTPHAAWYSIEAEKQLRTKAITDVLRVLNGQKPVYPVPNE</sequence>
<name>A0A814CDT2_9BILA</name>
<dbReference type="EMBL" id="CAJNOQ010002124">
    <property type="protein sequence ID" value="CAF0940118.1"/>
    <property type="molecule type" value="Genomic_DNA"/>
</dbReference>
<dbReference type="PANTHER" id="PTHR43761">
    <property type="entry name" value="D-ISOMER SPECIFIC 2-HYDROXYACID DEHYDROGENASE FAMILY PROTEIN (AFU_ORTHOLOGUE AFUA_1G13630)"/>
    <property type="match status" value="1"/>
</dbReference>
<evidence type="ECO:0000256" key="5">
    <source>
        <dbReference type="ARBA" id="ARBA00023242"/>
    </source>
</evidence>
<dbReference type="OrthoDB" id="9991913at2759"/>
<evidence type="ECO:0000313" key="11">
    <source>
        <dbReference type="Proteomes" id="UP000663829"/>
    </source>
</evidence>
<dbReference type="PROSITE" id="PS00670">
    <property type="entry name" value="D_2_HYDROXYACID_DH_2"/>
    <property type="match status" value="1"/>
</dbReference>
<keyword evidence="11" id="KW-1185">Reference proteome</keyword>
<evidence type="ECO:0000259" key="8">
    <source>
        <dbReference type="Pfam" id="PF02826"/>
    </source>
</evidence>
<dbReference type="InterPro" id="IPR036291">
    <property type="entry name" value="NAD(P)-bd_dom_sf"/>
</dbReference>
<dbReference type="SUPFAM" id="SSF51735">
    <property type="entry name" value="NAD(P)-binding Rossmann-fold domains"/>
    <property type="match status" value="1"/>
</dbReference>
<dbReference type="Pfam" id="PF00389">
    <property type="entry name" value="2-Hacid_dh"/>
    <property type="match status" value="1"/>
</dbReference>
<dbReference type="AlphaFoldDB" id="A0A814CDT2"/>
<dbReference type="InterPro" id="IPR006140">
    <property type="entry name" value="D-isomer_DH_NAD-bd"/>
</dbReference>
<dbReference type="SUPFAM" id="SSF52283">
    <property type="entry name" value="Formate/glycerate dehydrogenase catalytic domain-like"/>
    <property type="match status" value="1"/>
</dbReference>
<evidence type="ECO:0000259" key="7">
    <source>
        <dbReference type="Pfam" id="PF00389"/>
    </source>
</evidence>
<comment type="subcellular location">
    <subcellularLocation>
        <location evidence="1">Nucleus</location>
    </subcellularLocation>
</comment>
<protein>
    <recommendedName>
        <fullName evidence="12">C-terminal binding protein</fullName>
    </recommendedName>
</protein>
<dbReference type="GO" id="GO:0016616">
    <property type="term" value="F:oxidoreductase activity, acting on the CH-OH group of donors, NAD or NADP as acceptor"/>
    <property type="evidence" value="ECO:0007669"/>
    <property type="project" value="InterPro"/>
</dbReference>
<dbReference type="Pfam" id="PF02826">
    <property type="entry name" value="2-Hacid_dh_C"/>
    <property type="match status" value="1"/>
</dbReference>
<evidence type="ECO:0000256" key="6">
    <source>
        <dbReference type="RuleBase" id="RU003719"/>
    </source>
</evidence>
<dbReference type="InterPro" id="IPR006139">
    <property type="entry name" value="D-isomer_2_OHA_DH_cat_dom"/>
</dbReference>
<dbReference type="GO" id="GO:0003714">
    <property type="term" value="F:transcription corepressor activity"/>
    <property type="evidence" value="ECO:0007669"/>
    <property type="project" value="InterPro"/>
</dbReference>
<dbReference type="InterPro" id="IPR050418">
    <property type="entry name" value="D-iso_2-hydroxyacid_DH_PdxB"/>
</dbReference>
<dbReference type="EMBL" id="CAJOBC010002124">
    <property type="protein sequence ID" value="CAF3716699.1"/>
    <property type="molecule type" value="Genomic_DNA"/>
</dbReference>
<dbReference type="InterPro" id="IPR043322">
    <property type="entry name" value="CtBP"/>
</dbReference>
<comment type="similarity">
    <text evidence="2 6">Belongs to the D-isomer specific 2-hydroxyacid dehydrogenase family.</text>
</comment>
<evidence type="ECO:0000256" key="1">
    <source>
        <dbReference type="ARBA" id="ARBA00004123"/>
    </source>
</evidence>
<organism evidence="9 11">
    <name type="scientific">Didymodactylos carnosus</name>
    <dbReference type="NCBI Taxonomy" id="1234261"/>
    <lineage>
        <taxon>Eukaryota</taxon>
        <taxon>Metazoa</taxon>
        <taxon>Spiralia</taxon>
        <taxon>Gnathifera</taxon>
        <taxon>Rotifera</taxon>
        <taxon>Eurotatoria</taxon>
        <taxon>Bdelloidea</taxon>
        <taxon>Philodinida</taxon>
        <taxon>Philodinidae</taxon>
        <taxon>Didymodactylos</taxon>
    </lineage>
</organism>
<evidence type="ECO:0000256" key="4">
    <source>
        <dbReference type="ARBA" id="ARBA00023027"/>
    </source>
</evidence>
<evidence type="ECO:0000313" key="9">
    <source>
        <dbReference type="EMBL" id="CAF0940118.1"/>
    </source>
</evidence>
<dbReference type="Proteomes" id="UP000663829">
    <property type="component" value="Unassembled WGS sequence"/>
</dbReference>
<proteinExistence type="inferred from homology"/>
<keyword evidence="5" id="KW-0539">Nucleus</keyword>
<dbReference type="PROSITE" id="PS00065">
    <property type="entry name" value="D_2_HYDROXYACID_DH_1"/>
    <property type="match status" value="1"/>
</dbReference>
<keyword evidence="3 6" id="KW-0560">Oxidoreductase</keyword>
<dbReference type="InterPro" id="IPR029753">
    <property type="entry name" value="D-isomer_DH_CS"/>
</dbReference>
<accession>A0A814CDT2</accession>
<dbReference type="PANTHER" id="PTHR43761:SF1">
    <property type="entry name" value="D-ISOMER SPECIFIC 2-HYDROXYACID DEHYDROGENASE CATALYTIC DOMAIN-CONTAINING PROTEIN-RELATED"/>
    <property type="match status" value="1"/>
</dbReference>
<evidence type="ECO:0000256" key="2">
    <source>
        <dbReference type="ARBA" id="ARBA00005854"/>
    </source>
</evidence>
<dbReference type="CDD" id="cd05299">
    <property type="entry name" value="CtBP_dh"/>
    <property type="match status" value="1"/>
</dbReference>
<comment type="caution">
    <text evidence="9">The sequence shown here is derived from an EMBL/GenBank/DDBJ whole genome shotgun (WGS) entry which is preliminary data.</text>
</comment>
<evidence type="ECO:0008006" key="12">
    <source>
        <dbReference type="Google" id="ProtNLM"/>
    </source>
</evidence>
<dbReference type="GO" id="GO:0051287">
    <property type="term" value="F:NAD binding"/>
    <property type="evidence" value="ECO:0007669"/>
    <property type="project" value="InterPro"/>
</dbReference>
<gene>
    <name evidence="9" type="ORF">GPM918_LOCUS10660</name>
    <name evidence="10" type="ORF">SRO942_LOCUS10661</name>
</gene>
<dbReference type="InterPro" id="IPR029752">
    <property type="entry name" value="D-isomer_DH_CS1"/>
</dbReference>
<keyword evidence="4" id="KW-0520">NAD</keyword>
<evidence type="ECO:0000256" key="3">
    <source>
        <dbReference type="ARBA" id="ARBA00023002"/>
    </source>
</evidence>
<dbReference type="GO" id="GO:0005634">
    <property type="term" value="C:nucleus"/>
    <property type="evidence" value="ECO:0007669"/>
    <property type="project" value="UniProtKB-SubCell"/>
</dbReference>
<dbReference type="Gene3D" id="3.40.50.720">
    <property type="entry name" value="NAD(P)-binding Rossmann-like Domain"/>
    <property type="match status" value="2"/>
</dbReference>
<dbReference type="Proteomes" id="UP000681722">
    <property type="component" value="Unassembled WGS sequence"/>
</dbReference>